<evidence type="ECO:0000256" key="2">
    <source>
        <dbReference type="SAM" id="Phobius"/>
    </source>
</evidence>
<dbReference type="KEGG" id="tmo:TMO_0467"/>
<sequence>MNGSFSFRREPGCHDGFIETRRIRRVETQRSDDMTARTTRRRPIAAATLGAAALGLIAATLPAAPARALDTPIGQLDQYRDITIHGSVTGVWGNDFVLEDPSGKVLVHAGPHWYHDVGVKEGDRLTVTGRIAGPNFDATTITWDDGRSFTVRPADGPPPWGGKEREKAERDRDHGPRHDRPHEGPGPRPAAELDLRVLGERLAAGGYTRITDVDLDRRHISAEAVSRDGLQVELRIDPRSYEVIRERRDDDDRRPDIALDLPALARMLSDRGYATITDVSIDDGLIEVDAVARGNQRVELEIDPKTLNILRERRDD</sequence>
<gene>
    <name evidence="4" type="ordered locus">TMO_0467</name>
</gene>
<dbReference type="InterPro" id="IPR036700">
    <property type="entry name" value="BOBF_sf"/>
</dbReference>
<dbReference type="Proteomes" id="UP000005258">
    <property type="component" value="Chromosome"/>
</dbReference>
<feature type="region of interest" description="Disordered" evidence="1">
    <location>
        <begin position="146"/>
        <end position="190"/>
    </location>
</feature>
<feature type="domain" description="PepSY" evidence="3">
    <location>
        <begin position="263"/>
        <end position="312"/>
    </location>
</feature>
<dbReference type="EMBL" id="CP003236">
    <property type="protein sequence ID" value="AFK52306.1"/>
    <property type="molecule type" value="Genomic_DNA"/>
</dbReference>
<keyword evidence="2" id="KW-0812">Transmembrane</keyword>
<keyword evidence="2" id="KW-0472">Membrane</keyword>
<keyword evidence="5" id="KW-1185">Reference proteome</keyword>
<proteinExistence type="predicted"/>
<protein>
    <recommendedName>
        <fullName evidence="3">PepSY domain-containing protein</fullName>
    </recommendedName>
</protein>
<feature type="transmembrane region" description="Helical" evidence="2">
    <location>
        <begin position="44"/>
        <end position="64"/>
    </location>
</feature>
<evidence type="ECO:0000313" key="5">
    <source>
        <dbReference type="Proteomes" id="UP000005258"/>
    </source>
</evidence>
<accession>I3THR8</accession>
<keyword evidence="2" id="KW-1133">Transmembrane helix</keyword>
<evidence type="ECO:0000313" key="4">
    <source>
        <dbReference type="EMBL" id="AFK52306.1"/>
    </source>
</evidence>
<dbReference type="InterPro" id="IPR025711">
    <property type="entry name" value="PepSY"/>
</dbReference>
<dbReference type="AlphaFoldDB" id="I3THR8"/>
<dbReference type="SUPFAM" id="SSF101756">
    <property type="entry name" value="Hypothetical protein YgiW"/>
    <property type="match status" value="1"/>
</dbReference>
<evidence type="ECO:0000259" key="3">
    <source>
        <dbReference type="Pfam" id="PF13670"/>
    </source>
</evidence>
<dbReference type="eggNOG" id="COG5591">
    <property type="taxonomic scope" value="Bacteria"/>
</dbReference>
<dbReference type="PROSITE" id="PS51318">
    <property type="entry name" value="TAT"/>
    <property type="match status" value="1"/>
</dbReference>
<dbReference type="STRING" id="1110502.TMO_0467"/>
<reference evidence="4 5" key="1">
    <citation type="journal article" date="2012" name="J. Am. Chem. Soc.">
        <title>Bacterial biosynthesis and maturation of the didemnin anti-cancer agents.</title>
        <authorList>
            <person name="Xu Y."/>
            <person name="Kersten R.D."/>
            <person name="Nam S.J."/>
            <person name="Lu L."/>
            <person name="Al-Suwailem A.M."/>
            <person name="Zheng H."/>
            <person name="Fenical W."/>
            <person name="Dorrestein P.C."/>
            <person name="Moore B.S."/>
            <person name="Qian P.Y."/>
        </authorList>
    </citation>
    <scope>NUCLEOTIDE SEQUENCE [LARGE SCALE GENOMIC DNA]</scope>
    <source>
        <strain evidence="4 5">KA081020-065</strain>
    </source>
</reference>
<dbReference type="Pfam" id="PF13670">
    <property type="entry name" value="PepSY_2"/>
    <property type="match status" value="1"/>
</dbReference>
<name>I3THR8_TISMK</name>
<evidence type="ECO:0000256" key="1">
    <source>
        <dbReference type="SAM" id="MobiDB-lite"/>
    </source>
</evidence>
<organism evidence="4 5">
    <name type="scientific">Tistrella mobilis (strain KA081020-065)</name>
    <dbReference type="NCBI Taxonomy" id="1110502"/>
    <lineage>
        <taxon>Bacteria</taxon>
        <taxon>Pseudomonadati</taxon>
        <taxon>Pseudomonadota</taxon>
        <taxon>Alphaproteobacteria</taxon>
        <taxon>Geminicoccales</taxon>
        <taxon>Geminicoccaceae</taxon>
        <taxon>Tistrella</taxon>
    </lineage>
</organism>
<feature type="compositionally biased region" description="Basic and acidic residues" evidence="1">
    <location>
        <begin position="162"/>
        <end position="190"/>
    </location>
</feature>
<dbReference type="InterPro" id="IPR006311">
    <property type="entry name" value="TAT_signal"/>
</dbReference>
<dbReference type="HOGENOM" id="CLU_879803_0_0_5"/>